<evidence type="ECO:0000256" key="1">
    <source>
        <dbReference type="ARBA" id="ARBA00022722"/>
    </source>
</evidence>
<keyword evidence="2" id="KW-0255">Endonuclease</keyword>
<dbReference type="Gene3D" id="2.40.50.90">
    <property type="match status" value="1"/>
</dbReference>
<dbReference type="PANTHER" id="PTHR12302">
    <property type="entry name" value="EBNA2 BINDING PROTEIN P100"/>
    <property type="match status" value="1"/>
</dbReference>
<evidence type="ECO:0000259" key="4">
    <source>
        <dbReference type="PROSITE" id="PS50830"/>
    </source>
</evidence>
<evidence type="ECO:0000313" key="5">
    <source>
        <dbReference type="EMBL" id="EXB83257.1"/>
    </source>
</evidence>
<dbReference type="EMBL" id="KE344881">
    <property type="protein sequence ID" value="EXB83257.1"/>
    <property type="molecule type" value="Genomic_DNA"/>
</dbReference>
<name>W9RDG2_9ROSA</name>
<gene>
    <name evidence="5" type="ORF">L484_011551</name>
</gene>
<accession>W9RDG2</accession>
<evidence type="ECO:0000256" key="2">
    <source>
        <dbReference type="ARBA" id="ARBA00022759"/>
    </source>
</evidence>
<dbReference type="SMART" id="SM00318">
    <property type="entry name" value="SNc"/>
    <property type="match status" value="1"/>
</dbReference>
<dbReference type="Pfam" id="PF00565">
    <property type="entry name" value="SNase"/>
    <property type="match status" value="1"/>
</dbReference>
<dbReference type="GO" id="GO:0005737">
    <property type="term" value="C:cytoplasm"/>
    <property type="evidence" value="ECO:0007669"/>
    <property type="project" value="TreeGrafter"/>
</dbReference>
<dbReference type="eggNOG" id="ENOG502QT2R">
    <property type="taxonomic scope" value="Eukaryota"/>
</dbReference>
<sequence>MGNALLRFLCCRSESAESPSPHPSLAVAPLGVSALAHDLFHFDITSQVPEGLNKHVISSKKAQANWYRRLLEAWRGAKPPPKTTEEAARLVIETLNRIQKGDIEGLLGFYGLPLPDTLVELSSELPTTWPEGVNFEFQTLPVKANCVQDGDSVIVYVSTADPRESLNVPPQVSLAAVKRLSARTKKKYDKADALHEKIISAGYRVLKIQDEEILARKYRIRLRGIDAPENKMPYGDEAKEELTNLVQGKCLRILVYGEDQYGRSVGDIYCNGTFVQIILFVFIANQEVLLKKGCAWHYVHYDKRPQFARWEKEARAKRVGLWASPNPEKPWDWRKNNPRTDI</sequence>
<organism evidence="5 6">
    <name type="scientific">Morus notabilis</name>
    <dbReference type="NCBI Taxonomy" id="981085"/>
    <lineage>
        <taxon>Eukaryota</taxon>
        <taxon>Viridiplantae</taxon>
        <taxon>Streptophyta</taxon>
        <taxon>Embryophyta</taxon>
        <taxon>Tracheophyta</taxon>
        <taxon>Spermatophyta</taxon>
        <taxon>Magnoliopsida</taxon>
        <taxon>eudicotyledons</taxon>
        <taxon>Gunneridae</taxon>
        <taxon>Pentapetalae</taxon>
        <taxon>rosids</taxon>
        <taxon>fabids</taxon>
        <taxon>Rosales</taxon>
        <taxon>Moraceae</taxon>
        <taxon>Moreae</taxon>
        <taxon>Morus</taxon>
    </lineage>
</organism>
<protein>
    <submittedName>
        <fullName evidence="5">Putative 38.1 kDa protein</fullName>
    </submittedName>
</protein>
<keyword evidence="6" id="KW-1185">Reference proteome</keyword>
<dbReference type="GO" id="GO:0004519">
    <property type="term" value="F:endonuclease activity"/>
    <property type="evidence" value="ECO:0007669"/>
    <property type="project" value="UniProtKB-KW"/>
</dbReference>
<dbReference type="InterPro" id="IPR016071">
    <property type="entry name" value="Staphylococal_nuclease_OB-fold"/>
</dbReference>
<proteinExistence type="predicted"/>
<dbReference type="InterPro" id="IPR035437">
    <property type="entry name" value="SNase_OB-fold_sf"/>
</dbReference>
<dbReference type="AlphaFoldDB" id="W9RDG2"/>
<keyword evidence="1" id="KW-0540">Nuclease</keyword>
<dbReference type="GO" id="GO:0016787">
    <property type="term" value="F:hydrolase activity"/>
    <property type="evidence" value="ECO:0007669"/>
    <property type="project" value="UniProtKB-KW"/>
</dbReference>
<dbReference type="Proteomes" id="UP000030645">
    <property type="component" value="Unassembled WGS sequence"/>
</dbReference>
<reference evidence="6" key="1">
    <citation type="submission" date="2013-01" db="EMBL/GenBank/DDBJ databases">
        <title>Draft Genome Sequence of a Mulberry Tree, Morus notabilis C.K. Schneid.</title>
        <authorList>
            <person name="He N."/>
            <person name="Zhao S."/>
        </authorList>
    </citation>
    <scope>NUCLEOTIDE SEQUENCE</scope>
</reference>
<dbReference type="STRING" id="981085.W9RDG2"/>
<dbReference type="PANTHER" id="PTHR12302:SF3">
    <property type="entry name" value="SERINE_THREONINE-PROTEIN KINASE 31"/>
    <property type="match status" value="1"/>
</dbReference>
<dbReference type="PROSITE" id="PS50830">
    <property type="entry name" value="TNASE_3"/>
    <property type="match status" value="1"/>
</dbReference>
<evidence type="ECO:0000313" key="6">
    <source>
        <dbReference type="Proteomes" id="UP000030645"/>
    </source>
</evidence>
<feature type="domain" description="TNase-like" evidence="4">
    <location>
        <begin position="138"/>
        <end position="324"/>
    </location>
</feature>
<keyword evidence="3" id="KW-0378">Hydrolase</keyword>
<evidence type="ECO:0000256" key="3">
    <source>
        <dbReference type="ARBA" id="ARBA00022801"/>
    </source>
</evidence>
<dbReference type="SUPFAM" id="SSF50199">
    <property type="entry name" value="Staphylococcal nuclease"/>
    <property type="match status" value="1"/>
</dbReference>